<dbReference type="GO" id="GO:0016887">
    <property type="term" value="F:ATP hydrolysis activity"/>
    <property type="evidence" value="ECO:0007669"/>
    <property type="project" value="InterPro"/>
</dbReference>
<dbReference type="EMBL" id="LCWF01000001">
    <property type="protein sequence ID" value="KKY29268.1"/>
    <property type="molecule type" value="Genomic_DNA"/>
</dbReference>
<dbReference type="InterPro" id="IPR027417">
    <property type="entry name" value="P-loop_NTPase"/>
</dbReference>
<sequence length="853" mass="97993">MQRPAIPEIHRIPWFQFKNKYVDETKTYAIELLVGPPRYYYQRRRNVGAQRQELLLKQAKTPRFDNVIAHTPGQQNGRLAYELPDRIRINSWPILLILSKIASEDWALKPRIFLRPYKLFTYYRRQIREEFKHLESKYTEDDLENNDGNGSLQFDRNSIQCTCAVCTKSLASLPLTESLEAHRDMRCLIEFMDEYIHPTLEKYIDTPAKVSFADLWWTIDSGEDVYAQGSSPSTSVRNHGDFQSVWRVLSCSGGRPNLSPRSERLEELSATADTNPFVVTCYYIDFTGSAYTESVSSFSIYPFEGQKDITSLPICPLRYYRNGDTMRDDRIKRGKMFQEFHTCKHMYYKGFTLNRQPTGNLLDDEHAAKSPERSLKAKVDELIHNDEGIGVKYMEDFVYKNHFLRTADTGEPSDLVLDDSDLVLLPSRVFGFILKNRRFECVADAEGKPLFPITCGDLGLTAKEVEKELERKFSLAQRWNCILLLDEADVFLAERVGNDLERNSIVSVSLRVLEYYTGILFLTTNRVGVLDEAVVSRIHAKLYYPPLEKQQALEIWKANIDRLRRNKSMAVTLDRKDILKFAKRHFDLAQERNVPWNGRQIRNAFQTAAALARYDAAEEALRTGRANDNPNERAQLKLTSEYFVKVANVSLNFDNYITAATGFNASERANQNSNRYDEFSETYSPFDRSYTRRASGVSSGLSTADNRRFSVRGSGSPSTNKTYQQPQQQPQLPQQRGRRPLGARSSLSSSVQWQQHSFDQSTDFFDVKEGHPPSRKKVPTTINDESLPLSPRRSSVSGTDAIEIPRAQGRQHLHDVNEDQYEGNQADMENARNGDDDEYSEDDITDGEGYNYD</sequence>
<dbReference type="SUPFAM" id="SSF52540">
    <property type="entry name" value="P-loop containing nucleoside triphosphate hydrolases"/>
    <property type="match status" value="1"/>
</dbReference>
<name>A0A0G2H1S3_PHACM</name>
<dbReference type="PANTHER" id="PTHR46411:SF2">
    <property type="entry name" value="AAA+ ATPASE DOMAIN-CONTAINING PROTEIN"/>
    <property type="match status" value="1"/>
</dbReference>
<protein>
    <submittedName>
        <fullName evidence="5">Putative atpase aaa+ type core</fullName>
    </submittedName>
</protein>
<reference evidence="5 6" key="2">
    <citation type="submission" date="2015-05" db="EMBL/GenBank/DDBJ databases">
        <authorList>
            <person name="Morales-Cruz A."/>
            <person name="Amrine K.C."/>
            <person name="Cantu D."/>
        </authorList>
    </citation>
    <scope>NUCLEOTIDE SEQUENCE [LARGE SCALE GENOMIC DNA]</scope>
    <source>
        <strain evidence="5">UCRPC4</strain>
    </source>
</reference>
<dbReference type="Pfam" id="PF23232">
    <property type="entry name" value="AAA_lid_13"/>
    <property type="match status" value="1"/>
</dbReference>
<feature type="domain" description="AAA+ ATPase lid" evidence="4">
    <location>
        <begin position="547"/>
        <end position="660"/>
    </location>
</feature>
<feature type="region of interest" description="Disordered" evidence="1">
    <location>
        <begin position="692"/>
        <end position="853"/>
    </location>
</feature>
<evidence type="ECO:0000259" key="2">
    <source>
        <dbReference type="Pfam" id="PF00004"/>
    </source>
</evidence>
<feature type="compositionally biased region" description="Acidic residues" evidence="1">
    <location>
        <begin position="835"/>
        <end position="846"/>
    </location>
</feature>
<comment type="caution">
    <text evidence="5">The sequence shown here is derived from an EMBL/GenBank/DDBJ whole genome shotgun (WGS) entry which is preliminary data.</text>
</comment>
<dbReference type="GO" id="GO:0005524">
    <property type="term" value="F:ATP binding"/>
    <property type="evidence" value="ECO:0007669"/>
    <property type="project" value="InterPro"/>
</dbReference>
<dbReference type="InterPro" id="IPR054289">
    <property type="entry name" value="DUF7025"/>
</dbReference>
<dbReference type="Pfam" id="PF00004">
    <property type="entry name" value="AAA"/>
    <property type="match status" value="1"/>
</dbReference>
<evidence type="ECO:0000313" key="6">
    <source>
        <dbReference type="Proteomes" id="UP000053317"/>
    </source>
</evidence>
<accession>A0A0G2H1S3</accession>
<feature type="domain" description="ATPase AAA-type core" evidence="2">
    <location>
        <begin position="442"/>
        <end position="544"/>
    </location>
</feature>
<gene>
    <name evidence="5" type="ORF">UCRPC4_g00059</name>
</gene>
<organism evidence="5 6">
    <name type="scientific">Phaeomoniella chlamydospora</name>
    <name type="common">Phaeoacremonium chlamydosporum</name>
    <dbReference type="NCBI Taxonomy" id="158046"/>
    <lineage>
        <taxon>Eukaryota</taxon>
        <taxon>Fungi</taxon>
        <taxon>Dikarya</taxon>
        <taxon>Ascomycota</taxon>
        <taxon>Pezizomycotina</taxon>
        <taxon>Eurotiomycetes</taxon>
        <taxon>Chaetothyriomycetidae</taxon>
        <taxon>Phaeomoniellales</taxon>
        <taxon>Phaeomoniellaceae</taxon>
        <taxon>Phaeomoniella</taxon>
    </lineage>
</organism>
<dbReference type="InterPro" id="IPR003959">
    <property type="entry name" value="ATPase_AAA_core"/>
</dbReference>
<feature type="compositionally biased region" description="Polar residues" evidence="1">
    <location>
        <begin position="745"/>
        <end position="763"/>
    </location>
</feature>
<evidence type="ECO:0000256" key="1">
    <source>
        <dbReference type="SAM" id="MobiDB-lite"/>
    </source>
</evidence>
<evidence type="ECO:0000313" key="5">
    <source>
        <dbReference type="EMBL" id="KKY29268.1"/>
    </source>
</evidence>
<dbReference type="InterPro" id="IPR056599">
    <property type="entry name" value="AAA_lid_fung"/>
</dbReference>
<feature type="compositionally biased region" description="Polar residues" evidence="1">
    <location>
        <begin position="713"/>
        <end position="723"/>
    </location>
</feature>
<dbReference type="Proteomes" id="UP000053317">
    <property type="component" value="Unassembled WGS sequence"/>
</dbReference>
<keyword evidence="6" id="KW-1185">Reference proteome</keyword>
<dbReference type="Gene3D" id="3.40.50.300">
    <property type="entry name" value="P-loop containing nucleotide triphosphate hydrolases"/>
    <property type="match status" value="1"/>
</dbReference>
<dbReference type="AlphaFoldDB" id="A0A0G2H1S3"/>
<feature type="domain" description="DUF7025" evidence="3">
    <location>
        <begin position="207"/>
        <end position="320"/>
    </location>
</feature>
<proteinExistence type="predicted"/>
<feature type="compositionally biased region" description="Low complexity" evidence="1">
    <location>
        <begin position="786"/>
        <end position="795"/>
    </location>
</feature>
<reference evidence="5 6" key="1">
    <citation type="submission" date="2015-05" db="EMBL/GenBank/DDBJ databases">
        <title>Distinctive expansion of gene families associated with plant cell wall degradation and secondary metabolism in the genomes of grapevine trunk pathogens.</title>
        <authorList>
            <person name="Lawrence D.P."/>
            <person name="Travadon R."/>
            <person name="Rolshausen P.E."/>
            <person name="Baumgartner K."/>
        </authorList>
    </citation>
    <scope>NUCLEOTIDE SEQUENCE [LARGE SCALE GENOMIC DNA]</scope>
    <source>
        <strain evidence="5">UCRPC4</strain>
    </source>
</reference>
<dbReference type="PANTHER" id="PTHR46411">
    <property type="entry name" value="FAMILY ATPASE, PUTATIVE-RELATED"/>
    <property type="match status" value="1"/>
</dbReference>
<feature type="compositionally biased region" description="Low complexity" evidence="1">
    <location>
        <begin position="724"/>
        <end position="735"/>
    </location>
</feature>
<dbReference type="OrthoDB" id="10042665at2759"/>
<evidence type="ECO:0000259" key="3">
    <source>
        <dbReference type="Pfam" id="PF22942"/>
    </source>
</evidence>
<dbReference type="Pfam" id="PF22942">
    <property type="entry name" value="DUF7025"/>
    <property type="match status" value="1"/>
</dbReference>
<evidence type="ECO:0000259" key="4">
    <source>
        <dbReference type="Pfam" id="PF23232"/>
    </source>
</evidence>